<gene>
    <name evidence="1" type="primary">gp220</name>
    <name evidence="1" type="ORF">S-TIM4_ORF_220</name>
</gene>
<keyword evidence="2" id="KW-1185">Reference proteome</keyword>
<proteinExistence type="predicted"/>
<sequence length="454" mass="48591">MAFYYPEGSFGPVCDLPPTDAEIAQRARFAVSDTERLGEDSERVVTLDLTGLYDSMQEVIGEVPSFLKRQRCKQRTLPDGTIENYDCVWEYQGDLGENYDSGWNSAEANNEVSLGNSFPQPTLSPTSCSQYQPDINIRPLTFFNANGTLVTKTATEGSSPVTFPVESEYLWSSEANEYGVWTNAGECTLPLAPQSVTYKINITEAGTYGFTFAADDTGSVTIGSETSAFITNSGGMTTTGTPTTATRSLSVGVLLVTVICTNEVANPPTITDDEYLWRNNPGGWYLKICKGGACGSATSISWVTSGPHPLWSSFMNTYAVFPSDNDPLLDAAQTATYNINIPTAGNYDFECQADNTATFTLDGTQIATSSSYTTSSTATLSNLSAGMHTLVVSVTNTTTSGNVANTWTDNPGGAAWTISQSGAIIASSLNLSTSGDGNLFWHTRKATGYTYSIT</sequence>
<accession>A0A345AWS3</accession>
<protein>
    <submittedName>
        <fullName evidence="1">Precursor of major head subunit</fullName>
    </submittedName>
</protein>
<dbReference type="RefSeq" id="YP_009806477.1">
    <property type="nucleotide sequence ID" value="NC_048015.1"/>
</dbReference>
<name>A0A345AWS3_9CAUD</name>
<organism evidence="1 2">
    <name type="scientific">Cyanophage S-TIM4</name>
    <dbReference type="NCBI Taxonomy" id="1048189"/>
    <lineage>
        <taxon>Viruses</taxon>
        <taxon>Duplodnaviria</taxon>
        <taxon>Heunggongvirae</taxon>
        <taxon>Uroviricota</taxon>
        <taxon>Caudoviricetes</taxon>
        <taxon>Pantevenvirales</taxon>
        <taxon>Kyanoviridae</taxon>
        <taxon>Thaumasvirus</taxon>
        <taxon>Thaumasvirus stim4</taxon>
    </lineage>
</organism>
<evidence type="ECO:0000313" key="1">
    <source>
        <dbReference type="EMBL" id="AXF41356.1"/>
    </source>
</evidence>
<dbReference type="GeneID" id="54997335"/>
<dbReference type="KEGG" id="vg:54997335"/>
<dbReference type="Proteomes" id="UP000257501">
    <property type="component" value="Segment"/>
</dbReference>
<reference evidence="1 2" key="1">
    <citation type="journal article" date="2011" name="Nature">
        <title>Genomic island variability facilitates Prochlorococcus-virus coexistence.</title>
        <authorList>
            <person name="Avrani S."/>
            <person name="Wurtzel O."/>
            <person name="Sharon I."/>
            <person name="Sorek R."/>
            <person name="Lindell D."/>
        </authorList>
    </citation>
    <scope>NUCLEOTIDE SEQUENCE [LARGE SCALE GENOMIC DNA]</scope>
</reference>
<evidence type="ECO:0000313" key="2">
    <source>
        <dbReference type="Proteomes" id="UP000257501"/>
    </source>
</evidence>
<dbReference type="EMBL" id="MH512890">
    <property type="protein sequence ID" value="AXF41356.1"/>
    <property type="molecule type" value="Genomic_DNA"/>
</dbReference>
<dbReference type="Gene3D" id="2.60.120.380">
    <property type="match status" value="1"/>
</dbReference>